<accession>A0A975SMA2</accession>
<reference evidence="7" key="1">
    <citation type="submission" date="2020-11" db="EMBL/GenBank/DDBJ databases">
        <title>Azospira inquinata sp. nov.</title>
        <authorList>
            <person name="Moe W.M."/>
            <person name="Mikes M.C."/>
        </authorList>
    </citation>
    <scope>NUCLEOTIDE SEQUENCE</scope>
    <source>
        <strain evidence="7">Azo-3</strain>
    </source>
</reference>
<keyword evidence="2" id="KW-0238">DNA-binding</keyword>
<proteinExistence type="predicted"/>
<dbReference type="CDD" id="cd06170">
    <property type="entry name" value="LuxR_C_like"/>
    <property type="match status" value="1"/>
</dbReference>
<organism evidence="7 8">
    <name type="scientific">Azospira inquinata</name>
    <dbReference type="NCBI Taxonomy" id="2785627"/>
    <lineage>
        <taxon>Bacteria</taxon>
        <taxon>Pseudomonadati</taxon>
        <taxon>Pseudomonadota</taxon>
        <taxon>Betaproteobacteria</taxon>
        <taxon>Rhodocyclales</taxon>
        <taxon>Rhodocyclaceae</taxon>
        <taxon>Azospira</taxon>
    </lineage>
</organism>
<dbReference type="PROSITE" id="PS50110">
    <property type="entry name" value="RESPONSE_REGULATORY"/>
    <property type="match status" value="1"/>
</dbReference>
<evidence type="ECO:0000256" key="4">
    <source>
        <dbReference type="PROSITE-ProRule" id="PRU00169"/>
    </source>
</evidence>
<feature type="domain" description="HTH luxR-type" evidence="5">
    <location>
        <begin position="147"/>
        <end position="212"/>
    </location>
</feature>
<evidence type="ECO:0000256" key="1">
    <source>
        <dbReference type="ARBA" id="ARBA00023015"/>
    </source>
</evidence>
<dbReference type="PANTHER" id="PTHR44688:SF16">
    <property type="entry name" value="DNA-BINDING TRANSCRIPTIONAL ACTIVATOR DEVR_DOSR"/>
    <property type="match status" value="1"/>
</dbReference>
<evidence type="ECO:0000256" key="2">
    <source>
        <dbReference type="ARBA" id="ARBA00023125"/>
    </source>
</evidence>
<feature type="domain" description="Response regulatory" evidence="6">
    <location>
        <begin position="15"/>
        <end position="131"/>
    </location>
</feature>
<keyword evidence="1" id="KW-0805">Transcription regulation</keyword>
<name>A0A975SMA2_9RHOO</name>
<protein>
    <submittedName>
        <fullName evidence="7">Response regulator transcription factor</fullName>
    </submittedName>
</protein>
<dbReference type="CDD" id="cd17537">
    <property type="entry name" value="REC_FixJ"/>
    <property type="match status" value="1"/>
</dbReference>
<dbReference type="GO" id="GO:0006355">
    <property type="term" value="P:regulation of DNA-templated transcription"/>
    <property type="evidence" value="ECO:0007669"/>
    <property type="project" value="InterPro"/>
</dbReference>
<dbReference type="SMART" id="SM00448">
    <property type="entry name" value="REC"/>
    <property type="match status" value="1"/>
</dbReference>
<feature type="modified residue" description="4-aspartylphosphate" evidence="4">
    <location>
        <position position="66"/>
    </location>
</feature>
<evidence type="ECO:0000259" key="5">
    <source>
        <dbReference type="PROSITE" id="PS50043"/>
    </source>
</evidence>
<sequence>MSPSFPSLAEAPQATIHVVDDDAAMRRSVAFLVESLGWRAAEYGAAEQFLAAAAAGDLGCGCLVLDLRMPTMSGLELQQRLGEIGCALPIVFITGHGDVGTAVQAMKQGAVEFLEKPFKDQALLDAIAQAVRRSVAETSQQDAWKAARERFFSLTEREREVAVGLARGWSYKAIARAMGISDKTVQAHRNHLVEKLDLRSAAELAQLIMKIAPELLAES</sequence>
<dbReference type="GO" id="GO:0000160">
    <property type="term" value="P:phosphorelay signal transduction system"/>
    <property type="evidence" value="ECO:0007669"/>
    <property type="project" value="InterPro"/>
</dbReference>
<dbReference type="Pfam" id="PF00072">
    <property type="entry name" value="Response_reg"/>
    <property type="match status" value="1"/>
</dbReference>
<dbReference type="AlphaFoldDB" id="A0A975SMA2"/>
<evidence type="ECO:0000313" key="8">
    <source>
        <dbReference type="Proteomes" id="UP000683428"/>
    </source>
</evidence>
<dbReference type="RefSeq" id="WP_216128894.1">
    <property type="nucleotide sequence ID" value="NZ_CP064782.1"/>
</dbReference>
<keyword evidence="3" id="KW-0804">Transcription</keyword>
<dbReference type="GO" id="GO:0003677">
    <property type="term" value="F:DNA binding"/>
    <property type="evidence" value="ECO:0007669"/>
    <property type="project" value="UniProtKB-KW"/>
</dbReference>
<dbReference type="KEGG" id="aiq:Azoinq_11645"/>
<dbReference type="Pfam" id="PF00196">
    <property type="entry name" value="GerE"/>
    <property type="match status" value="1"/>
</dbReference>
<evidence type="ECO:0000256" key="3">
    <source>
        <dbReference type="ARBA" id="ARBA00023163"/>
    </source>
</evidence>
<dbReference type="PANTHER" id="PTHR44688">
    <property type="entry name" value="DNA-BINDING TRANSCRIPTIONAL ACTIVATOR DEVR_DOSR"/>
    <property type="match status" value="1"/>
</dbReference>
<evidence type="ECO:0000313" key="7">
    <source>
        <dbReference type="EMBL" id="QWT48500.1"/>
    </source>
</evidence>
<dbReference type="EMBL" id="CP064782">
    <property type="protein sequence ID" value="QWT48500.1"/>
    <property type="molecule type" value="Genomic_DNA"/>
</dbReference>
<dbReference type="InterPro" id="IPR001789">
    <property type="entry name" value="Sig_transdc_resp-reg_receiver"/>
</dbReference>
<evidence type="ECO:0000259" key="6">
    <source>
        <dbReference type="PROSITE" id="PS50110"/>
    </source>
</evidence>
<dbReference type="SMART" id="SM00421">
    <property type="entry name" value="HTH_LUXR"/>
    <property type="match status" value="1"/>
</dbReference>
<dbReference type="InterPro" id="IPR000792">
    <property type="entry name" value="Tscrpt_reg_LuxR_C"/>
</dbReference>
<gene>
    <name evidence="7" type="ORF">Azoinq_11645</name>
</gene>
<dbReference type="PROSITE" id="PS00622">
    <property type="entry name" value="HTH_LUXR_1"/>
    <property type="match status" value="1"/>
</dbReference>
<dbReference type="Proteomes" id="UP000683428">
    <property type="component" value="Chromosome"/>
</dbReference>
<keyword evidence="8" id="KW-1185">Reference proteome</keyword>
<keyword evidence="4" id="KW-0597">Phosphoprotein</keyword>
<dbReference type="PROSITE" id="PS50043">
    <property type="entry name" value="HTH_LUXR_2"/>
    <property type="match status" value="1"/>
</dbReference>